<protein>
    <submittedName>
        <fullName evidence="1">Uncharacterized protein</fullName>
    </submittedName>
</protein>
<dbReference type="AlphaFoldDB" id="A0AA36FZX7"/>
<organism evidence="1 2">
    <name type="scientific">Mesorhabditis spiculigera</name>
    <dbReference type="NCBI Taxonomy" id="96644"/>
    <lineage>
        <taxon>Eukaryota</taxon>
        <taxon>Metazoa</taxon>
        <taxon>Ecdysozoa</taxon>
        <taxon>Nematoda</taxon>
        <taxon>Chromadorea</taxon>
        <taxon>Rhabditida</taxon>
        <taxon>Rhabditina</taxon>
        <taxon>Rhabditomorpha</taxon>
        <taxon>Rhabditoidea</taxon>
        <taxon>Rhabditidae</taxon>
        <taxon>Mesorhabditinae</taxon>
        <taxon>Mesorhabditis</taxon>
    </lineage>
</organism>
<dbReference type="Proteomes" id="UP001177023">
    <property type="component" value="Unassembled WGS sequence"/>
</dbReference>
<sequence>MELMRNNRWHTWTFLRCIIDTPGDGQRAVHRNLVAPDSELMRSVERVHLPTYRRIQRLQQLRPDVYEALQRVDEQMLLLCTENGLSLQSQLRGYRNGAHRTRLYKTGPKKRERLLLAHNATMIKCQHRSNHLAFHRWLGEPPIGDGVLELLDFLACQILREVADGACQARDEKIYDLDPEMSSTRPVYLDEYQLAYQQHKGYRIKKDILFGKDEGIWIEEEENEVDGEEIAINWGKGQRKRKRDRKGEEEDVMKPFMAIVNEQKRIKRARLMNDRQWAVRFARQARENEMRAAQRVQRVQHTF</sequence>
<keyword evidence="2" id="KW-1185">Reference proteome</keyword>
<reference evidence="1" key="1">
    <citation type="submission" date="2023-06" db="EMBL/GenBank/DDBJ databases">
        <authorList>
            <person name="Delattre M."/>
        </authorList>
    </citation>
    <scope>NUCLEOTIDE SEQUENCE</scope>
    <source>
        <strain evidence="1">AF72</strain>
    </source>
</reference>
<proteinExistence type="predicted"/>
<name>A0AA36FZX7_9BILA</name>
<accession>A0AA36FZX7</accession>
<gene>
    <name evidence="1" type="ORF">MSPICULIGERA_LOCUS12789</name>
</gene>
<comment type="caution">
    <text evidence="1">The sequence shown here is derived from an EMBL/GenBank/DDBJ whole genome shotgun (WGS) entry which is preliminary data.</text>
</comment>
<feature type="non-terminal residue" evidence="1">
    <location>
        <position position="303"/>
    </location>
</feature>
<dbReference type="EMBL" id="CATQJA010002630">
    <property type="protein sequence ID" value="CAJ0574456.1"/>
    <property type="molecule type" value="Genomic_DNA"/>
</dbReference>
<evidence type="ECO:0000313" key="2">
    <source>
        <dbReference type="Proteomes" id="UP001177023"/>
    </source>
</evidence>
<evidence type="ECO:0000313" key="1">
    <source>
        <dbReference type="EMBL" id="CAJ0574456.1"/>
    </source>
</evidence>